<dbReference type="SUPFAM" id="SSF51445">
    <property type="entry name" value="(Trans)glycosidases"/>
    <property type="match status" value="1"/>
</dbReference>
<sequence length="695" mass="78133">MNPVMKIYAEGMEATGADIALPVDPMPGKELPSPVIYEVEAQGIRFRFAYRYKYAETASVIEKTVRVSHLGGQPFWIVKMGLSVYETSATERWSGGGTGQPAFAGESRFAAVRHPQAKVDISEDGRSVSLCQHPGMKLTEGESWDSFTVVIGQSESGNARDLLDKYVRSTAKFRPNTVKVYGDWALHDELAEQGRNVELTEKMTRDNLKLMRKLREEHGIAFDYYLIDHGWYSKHSLEQVKKPNFESEGLAWVSEQLRDMGMKFGLWFPVNTYFINDGIYCGVAREGVEDDYQMHCLHASHGERWKKALLNAVENWGVRLIKLDFTNLHCTDATGHGLTDAIDKELLHQAILEQETSALLGVLSDVYASHPDVMFAAFNGFVASPWWLEFIDTLYIGDVKPCAVPTIGIRPSMNVFTAQKLEQYGRSNVPRDYLDDCGTFVGETTTNFYMGRTDWRSQALLSLGRGMKAIWYYGDLGLLNAEDLVFLKAIFDEHPKRDGAFPSFTVGSATGNEPFMFVHDDYAAVYNPTLARVTDKWNVQHPAKGELTVRFDLAPYEAQWISLEEHNKVIFSSEKQLPSGVSGVPIDTVKDDGTGRYALASENGQGQWVFFPTFKRDGQSVYCNRPFEQCEVESNYPVKILPDHHVWSTIPWLALIVDVPSAGGETPWLKLTPKGDWNGCEISHVSWWLSQSGNA</sequence>
<proteinExistence type="predicted"/>
<keyword evidence="2" id="KW-1185">Reference proteome</keyword>
<organism evidence="1 2">
    <name type="scientific">Cohnella yongneupensis</name>
    <dbReference type="NCBI Taxonomy" id="425006"/>
    <lineage>
        <taxon>Bacteria</taxon>
        <taxon>Bacillati</taxon>
        <taxon>Bacillota</taxon>
        <taxon>Bacilli</taxon>
        <taxon>Bacillales</taxon>
        <taxon>Paenibacillaceae</taxon>
        <taxon>Cohnella</taxon>
    </lineage>
</organism>
<name>A0ABW0R511_9BACL</name>
<comment type="caution">
    <text evidence="1">The sequence shown here is derived from an EMBL/GenBank/DDBJ whole genome shotgun (WGS) entry which is preliminary data.</text>
</comment>
<dbReference type="RefSeq" id="WP_378114010.1">
    <property type="nucleotide sequence ID" value="NZ_JBHSNC010000057.1"/>
</dbReference>
<reference evidence="2" key="1">
    <citation type="journal article" date="2019" name="Int. J. Syst. Evol. Microbiol.">
        <title>The Global Catalogue of Microorganisms (GCM) 10K type strain sequencing project: providing services to taxonomists for standard genome sequencing and annotation.</title>
        <authorList>
            <consortium name="The Broad Institute Genomics Platform"/>
            <consortium name="The Broad Institute Genome Sequencing Center for Infectious Disease"/>
            <person name="Wu L."/>
            <person name="Ma J."/>
        </authorList>
    </citation>
    <scope>NUCLEOTIDE SEQUENCE [LARGE SCALE GENOMIC DNA]</scope>
    <source>
        <strain evidence="2">CGMCC 1.18578</strain>
    </source>
</reference>
<dbReference type="Gene3D" id="3.20.20.70">
    <property type="entry name" value="Aldolase class I"/>
    <property type="match status" value="1"/>
</dbReference>
<evidence type="ECO:0000313" key="2">
    <source>
        <dbReference type="Proteomes" id="UP001596108"/>
    </source>
</evidence>
<dbReference type="Proteomes" id="UP001596108">
    <property type="component" value="Unassembled WGS sequence"/>
</dbReference>
<dbReference type="InterPro" id="IPR017853">
    <property type="entry name" value="GH"/>
</dbReference>
<dbReference type="InterPro" id="IPR013785">
    <property type="entry name" value="Aldolase_TIM"/>
</dbReference>
<dbReference type="EMBL" id="JBHSNC010000057">
    <property type="protein sequence ID" value="MFC5532038.1"/>
    <property type="molecule type" value="Genomic_DNA"/>
</dbReference>
<evidence type="ECO:0000313" key="1">
    <source>
        <dbReference type="EMBL" id="MFC5532038.1"/>
    </source>
</evidence>
<evidence type="ECO:0008006" key="3">
    <source>
        <dbReference type="Google" id="ProtNLM"/>
    </source>
</evidence>
<protein>
    <recommendedName>
        <fullName evidence="3">Alpha-galactosidase</fullName>
    </recommendedName>
</protein>
<gene>
    <name evidence="1" type="ORF">ACFPQ4_21690</name>
</gene>
<accession>A0ABW0R511</accession>